<accession>A0A166N6L5</accession>
<evidence type="ECO:0000313" key="2">
    <source>
        <dbReference type="Proteomes" id="UP000077266"/>
    </source>
</evidence>
<dbReference type="EMBL" id="KV426757">
    <property type="protein sequence ID" value="KZV78808.1"/>
    <property type="molecule type" value="Genomic_DNA"/>
</dbReference>
<protein>
    <submittedName>
        <fullName evidence="1">Uncharacterized protein</fullName>
    </submittedName>
</protein>
<keyword evidence="2" id="KW-1185">Reference proteome</keyword>
<evidence type="ECO:0000313" key="1">
    <source>
        <dbReference type="EMBL" id="KZV78808.1"/>
    </source>
</evidence>
<gene>
    <name evidence="1" type="ORF">EXIGLDRAFT_847150</name>
</gene>
<reference evidence="1 2" key="1">
    <citation type="journal article" date="2016" name="Mol. Biol. Evol.">
        <title>Comparative Genomics of Early-Diverging Mushroom-Forming Fungi Provides Insights into the Origins of Lignocellulose Decay Capabilities.</title>
        <authorList>
            <person name="Nagy L.G."/>
            <person name="Riley R."/>
            <person name="Tritt A."/>
            <person name="Adam C."/>
            <person name="Daum C."/>
            <person name="Floudas D."/>
            <person name="Sun H."/>
            <person name="Yadav J.S."/>
            <person name="Pangilinan J."/>
            <person name="Larsson K.H."/>
            <person name="Matsuura K."/>
            <person name="Barry K."/>
            <person name="Labutti K."/>
            <person name="Kuo R."/>
            <person name="Ohm R.A."/>
            <person name="Bhattacharya S.S."/>
            <person name="Shirouzu T."/>
            <person name="Yoshinaga Y."/>
            <person name="Martin F.M."/>
            <person name="Grigoriev I.V."/>
            <person name="Hibbett D.S."/>
        </authorList>
    </citation>
    <scope>NUCLEOTIDE SEQUENCE [LARGE SCALE GENOMIC DNA]</scope>
    <source>
        <strain evidence="1 2">HHB12029</strain>
    </source>
</reference>
<sequence>MPSSPASANYTVNKRLRTPPFVFSSSYHHHHFRPSTHFAYPHPSLRSTWVFKHPGRTPPRLAFNPALQCVLDDAGTRPFYVHSFPVRAPSTGPLTSCRTGWLALPRHIPRNNTSSRGLSAVYTLVARSLCHRRSHSVACLLAVVPACRYHRSHCDSSFQY</sequence>
<name>A0A166N6L5_EXIGL</name>
<dbReference type="InParanoid" id="A0A166N6L5"/>
<dbReference type="Proteomes" id="UP000077266">
    <property type="component" value="Unassembled WGS sequence"/>
</dbReference>
<dbReference type="AlphaFoldDB" id="A0A166N6L5"/>
<proteinExistence type="predicted"/>
<organism evidence="1 2">
    <name type="scientific">Exidia glandulosa HHB12029</name>
    <dbReference type="NCBI Taxonomy" id="1314781"/>
    <lineage>
        <taxon>Eukaryota</taxon>
        <taxon>Fungi</taxon>
        <taxon>Dikarya</taxon>
        <taxon>Basidiomycota</taxon>
        <taxon>Agaricomycotina</taxon>
        <taxon>Agaricomycetes</taxon>
        <taxon>Auriculariales</taxon>
        <taxon>Exidiaceae</taxon>
        <taxon>Exidia</taxon>
    </lineage>
</organism>